<dbReference type="Pfam" id="PF00689">
    <property type="entry name" value="Cation_ATPase_C"/>
    <property type="match status" value="1"/>
</dbReference>
<keyword evidence="6" id="KW-1278">Translocase</keyword>
<dbReference type="SFLD" id="SFLDS00003">
    <property type="entry name" value="Haloacid_Dehalogenase"/>
    <property type="match status" value="1"/>
</dbReference>
<protein>
    <recommendedName>
        <fullName evidence="11">Cation-transporting P-type ATPase N-terminal domain-containing protein</fullName>
    </recommendedName>
</protein>
<dbReference type="SUPFAM" id="SSF81660">
    <property type="entry name" value="Metal cation-transporting ATPase, ATP-binding domain N"/>
    <property type="match status" value="1"/>
</dbReference>
<evidence type="ECO:0000256" key="3">
    <source>
        <dbReference type="ARBA" id="ARBA00022692"/>
    </source>
</evidence>
<dbReference type="GO" id="GO:1990573">
    <property type="term" value="P:potassium ion import across plasma membrane"/>
    <property type="evidence" value="ECO:0007669"/>
    <property type="project" value="TreeGrafter"/>
</dbReference>
<feature type="transmembrane region" description="Helical" evidence="10">
    <location>
        <begin position="877"/>
        <end position="900"/>
    </location>
</feature>
<evidence type="ECO:0000256" key="6">
    <source>
        <dbReference type="ARBA" id="ARBA00022967"/>
    </source>
</evidence>
<keyword evidence="3 10" id="KW-0812">Transmembrane</keyword>
<evidence type="ECO:0000313" key="13">
    <source>
        <dbReference type="Proteomes" id="UP001375240"/>
    </source>
</evidence>
<dbReference type="InterPro" id="IPR050510">
    <property type="entry name" value="Cation_transp_ATPase_P-type"/>
</dbReference>
<organism evidence="12 13">
    <name type="scientific">Orbilia brochopaga</name>
    <dbReference type="NCBI Taxonomy" id="3140254"/>
    <lineage>
        <taxon>Eukaryota</taxon>
        <taxon>Fungi</taxon>
        <taxon>Dikarya</taxon>
        <taxon>Ascomycota</taxon>
        <taxon>Pezizomycotina</taxon>
        <taxon>Orbiliomycetes</taxon>
        <taxon>Orbiliales</taxon>
        <taxon>Orbiliaceae</taxon>
        <taxon>Orbilia</taxon>
    </lineage>
</organism>
<dbReference type="Pfam" id="PF08282">
    <property type="entry name" value="Hydrolase_3"/>
    <property type="match status" value="1"/>
</dbReference>
<dbReference type="FunFam" id="3.40.50.1000:FF:000001">
    <property type="entry name" value="Phospholipid-transporting ATPase IC"/>
    <property type="match status" value="1"/>
</dbReference>
<feature type="transmembrane region" description="Helical" evidence="10">
    <location>
        <begin position="390"/>
        <end position="418"/>
    </location>
</feature>
<dbReference type="GO" id="GO:0005524">
    <property type="term" value="F:ATP binding"/>
    <property type="evidence" value="ECO:0007669"/>
    <property type="project" value="UniProtKB-KW"/>
</dbReference>
<feature type="transmembrane region" description="Helical" evidence="10">
    <location>
        <begin position="1010"/>
        <end position="1027"/>
    </location>
</feature>
<feature type="transmembrane region" description="Helical" evidence="10">
    <location>
        <begin position="1048"/>
        <end position="1067"/>
    </location>
</feature>
<dbReference type="SFLD" id="SFLDF00027">
    <property type="entry name" value="p-type_atpase"/>
    <property type="match status" value="1"/>
</dbReference>
<dbReference type="Gene3D" id="3.40.1110.10">
    <property type="entry name" value="Calcium-transporting ATPase, cytoplasmic domain N"/>
    <property type="match status" value="1"/>
</dbReference>
<dbReference type="EMBL" id="JAVHNQ010000013">
    <property type="protein sequence ID" value="KAK6334092.1"/>
    <property type="molecule type" value="Genomic_DNA"/>
</dbReference>
<dbReference type="FunFam" id="3.40.1110.10:FF:000114">
    <property type="entry name" value="H /K ATPase alpha subunit, putative"/>
    <property type="match status" value="1"/>
</dbReference>
<dbReference type="Gene3D" id="3.40.50.1000">
    <property type="entry name" value="HAD superfamily/HAD-like"/>
    <property type="match status" value="1"/>
</dbReference>
<dbReference type="SMART" id="SM00831">
    <property type="entry name" value="Cation_ATPase_N"/>
    <property type="match status" value="1"/>
</dbReference>
<gene>
    <name evidence="12" type="ORF">TWF696_002594</name>
</gene>
<dbReference type="InterPro" id="IPR001757">
    <property type="entry name" value="P_typ_ATPase"/>
</dbReference>
<keyword evidence="8 10" id="KW-0472">Membrane</keyword>
<dbReference type="Gene3D" id="1.20.1110.10">
    <property type="entry name" value="Calcium-transporting ATPase, transmembrane domain"/>
    <property type="match status" value="1"/>
</dbReference>
<dbReference type="GO" id="GO:1902600">
    <property type="term" value="P:proton transmembrane transport"/>
    <property type="evidence" value="ECO:0007669"/>
    <property type="project" value="TreeGrafter"/>
</dbReference>
<evidence type="ECO:0000256" key="7">
    <source>
        <dbReference type="ARBA" id="ARBA00022989"/>
    </source>
</evidence>
<keyword evidence="7 10" id="KW-1133">Transmembrane helix</keyword>
<dbReference type="SFLD" id="SFLDG00002">
    <property type="entry name" value="C1.7:_P-type_atpase_like"/>
    <property type="match status" value="1"/>
</dbReference>
<keyword evidence="13" id="KW-1185">Reference proteome</keyword>
<dbReference type="InterPro" id="IPR059000">
    <property type="entry name" value="ATPase_P-type_domA"/>
</dbReference>
<comment type="caution">
    <text evidence="12">The sequence shown here is derived from an EMBL/GenBank/DDBJ whole genome shotgun (WGS) entry which is preliminary data.</text>
</comment>
<feature type="transmembrane region" description="Helical" evidence="10">
    <location>
        <begin position="1079"/>
        <end position="1097"/>
    </location>
</feature>
<evidence type="ECO:0000256" key="4">
    <source>
        <dbReference type="ARBA" id="ARBA00022741"/>
    </source>
</evidence>
<evidence type="ECO:0000256" key="5">
    <source>
        <dbReference type="ARBA" id="ARBA00022840"/>
    </source>
</evidence>
<feature type="domain" description="Cation-transporting P-type ATPase N-terminal" evidence="11">
    <location>
        <begin position="109"/>
        <end position="182"/>
    </location>
</feature>
<reference evidence="12 13" key="1">
    <citation type="submission" date="2019-10" db="EMBL/GenBank/DDBJ databases">
        <authorList>
            <person name="Palmer J.M."/>
        </authorList>
    </citation>
    <scope>NUCLEOTIDE SEQUENCE [LARGE SCALE GENOMIC DNA]</scope>
    <source>
        <strain evidence="12 13">TWF696</strain>
    </source>
</reference>
<name>A0AAV9U274_9PEZI</name>
<proteinExistence type="predicted"/>
<dbReference type="PANTHER" id="PTHR43294">
    <property type="entry name" value="SODIUM/POTASSIUM-TRANSPORTING ATPASE SUBUNIT ALPHA"/>
    <property type="match status" value="1"/>
</dbReference>
<dbReference type="GO" id="GO:0006883">
    <property type="term" value="P:intracellular sodium ion homeostasis"/>
    <property type="evidence" value="ECO:0007669"/>
    <property type="project" value="TreeGrafter"/>
</dbReference>
<dbReference type="InterPro" id="IPR018303">
    <property type="entry name" value="ATPase_P-typ_P_site"/>
</dbReference>
<evidence type="ECO:0000259" key="11">
    <source>
        <dbReference type="SMART" id="SM00831"/>
    </source>
</evidence>
<dbReference type="InterPro" id="IPR008250">
    <property type="entry name" value="ATPase_P-typ_transduc_dom_A_sf"/>
</dbReference>
<comment type="subcellular location">
    <subcellularLocation>
        <location evidence="1">Cell membrane</location>
        <topology evidence="1">Multi-pass membrane protein</topology>
    </subcellularLocation>
</comment>
<evidence type="ECO:0000256" key="1">
    <source>
        <dbReference type="ARBA" id="ARBA00004651"/>
    </source>
</evidence>
<accession>A0AAV9U274</accession>
<dbReference type="InterPro" id="IPR004014">
    <property type="entry name" value="ATPase_P-typ_cation-transptr_N"/>
</dbReference>
<feature type="transmembrane region" description="Helical" evidence="10">
    <location>
        <begin position="191"/>
        <end position="213"/>
    </location>
</feature>
<dbReference type="AlphaFoldDB" id="A0AAV9U274"/>
<keyword evidence="5" id="KW-0067">ATP-binding</keyword>
<dbReference type="InterPro" id="IPR006068">
    <property type="entry name" value="ATPase_P-typ_cation-transptr_C"/>
</dbReference>
<dbReference type="Proteomes" id="UP001375240">
    <property type="component" value="Unassembled WGS sequence"/>
</dbReference>
<dbReference type="Pfam" id="PF00122">
    <property type="entry name" value="E1-E2_ATPase"/>
    <property type="match status" value="1"/>
</dbReference>
<dbReference type="GO" id="GO:0016887">
    <property type="term" value="F:ATP hydrolysis activity"/>
    <property type="evidence" value="ECO:0007669"/>
    <property type="project" value="InterPro"/>
</dbReference>
<feature type="transmembrane region" description="Helical" evidence="10">
    <location>
        <begin position="355"/>
        <end position="378"/>
    </location>
</feature>
<evidence type="ECO:0000256" key="10">
    <source>
        <dbReference type="SAM" id="Phobius"/>
    </source>
</evidence>
<dbReference type="SUPFAM" id="SSF81665">
    <property type="entry name" value="Calcium ATPase, transmembrane domain M"/>
    <property type="match status" value="1"/>
</dbReference>
<dbReference type="PRINTS" id="PR00121">
    <property type="entry name" value="NAKATPASE"/>
</dbReference>
<feature type="transmembrane region" description="Helical" evidence="10">
    <location>
        <begin position="158"/>
        <end position="179"/>
    </location>
</feature>
<dbReference type="PRINTS" id="PR00119">
    <property type="entry name" value="CATATPASE"/>
</dbReference>
<evidence type="ECO:0000313" key="12">
    <source>
        <dbReference type="EMBL" id="KAK6334092.1"/>
    </source>
</evidence>
<feature type="transmembrane region" description="Helical" evidence="10">
    <location>
        <begin position="951"/>
        <end position="975"/>
    </location>
</feature>
<dbReference type="GO" id="GO:0005391">
    <property type="term" value="F:P-type sodium:potassium-exchanging transporter activity"/>
    <property type="evidence" value="ECO:0007669"/>
    <property type="project" value="TreeGrafter"/>
</dbReference>
<sequence length="1118" mass="123380">MLPRRTFDSDRSIDDIEDEKIQAVQHVNFAEGEASEIGPRVRRRRSATSNISGTSSVRRRSFIDPAVAIPIQYRSVSVAVDDVESGFVSKQKEKDKKGKKTAVAIADADYHSVSLNEVLRRFSTSEEQGLSTAQVNRKLKEYGHNVPAKPPSQWLRKLFGYFFGGFGVILLVGAILVGVCYEPLGRPPASANLALAIVIFIVFLVQAFMNFWADFSTSRVMASITNMIPDDCLVLRNGVKHSISATELVPGDVIYIKAGSKLPTDVRFLEVSSDAKFDRAVLTGESVPVPATIECTDRNMLETRNVGLQGTHCISGSCVAICIATGARTVFGRIAALAAAPNTERTTLQKEIVRFVIIIIILMIVANVLVLVLWSVWLRKDHPSWISVPVLIVDIVSVAIAFVPEGLPIAVVACASIISNIMRQHKILCKSLKTVETLGAVSVICSDKTGTLTKNQMFVTECSVGSEKIPADQAAAAMFKEEKRDSEGTPTVAATALSQLRAVAGLCNAGDFDAATLHLPIHERKINGDATDQAILRFSETLGSVHELRNAWKKDYQLAFNSTNKFMLRLMSNVDRSAISSTLPPAEASRFGDDNLLLLIKGAPDVLISKCNYLTCSDGEARALDREAIQSIEYIKDSWSREGKRVILLARKVLKRSDIKSSMDSNAIETEVIQHASSDLCLVGLVGIVDPPRDDIPWVISTLRRAGVRIFMVTGDFKLTAQAIAREIGIFTVEDSRIDGYEDLQSEPIAIVDAEKQAHDTAPLKAIVLSGPDLQEMNESQWKSLCTYDEIVFARTTPEQKIRIVQEFQNDKNIVAMTGDGVNDAAALKKANIGIAMGSGSDIAIEAADMVLLENFSAIVAAVRYGRVVYDNLKKTIIYLLPAGSFSEFWPVMTSVIFGIPQILSSFLMIVICCGTDCAAAITLAYEAPEADVLLRPPRDLKKDKLVDWKLLLQAYGLIGLVETLTSFTMSFWYLQRKGIPFSALWFGFGRPIPGQDPEYVHERLAEASSIYFVNLVIMQFFTLMAIRTRRLSIFQHPPLFNKVTQNVYLFPAIIFALLVVFFFNYTPPLRKVLGTGDVPIEHWFLPFAFGMFILLVDEARKYAVRRNPDGFFARVSW</sequence>
<dbReference type="FunFam" id="3.40.50.1000:FF:000083">
    <property type="entry name" value="Sodium/potassium-transporting ATPase subunit alpha"/>
    <property type="match status" value="1"/>
</dbReference>
<feature type="region of interest" description="Disordered" evidence="9">
    <location>
        <begin position="35"/>
        <end position="55"/>
    </location>
</feature>
<dbReference type="PANTHER" id="PTHR43294:SF21">
    <property type="entry name" value="CATION TRANSPORTING ATPASE"/>
    <property type="match status" value="1"/>
</dbReference>
<evidence type="ECO:0000256" key="8">
    <source>
        <dbReference type="ARBA" id="ARBA00023136"/>
    </source>
</evidence>
<dbReference type="InterPro" id="IPR036412">
    <property type="entry name" value="HAD-like_sf"/>
</dbReference>
<keyword evidence="2" id="KW-1003">Cell membrane</keyword>
<dbReference type="InterPro" id="IPR023298">
    <property type="entry name" value="ATPase_P-typ_TM_dom_sf"/>
</dbReference>
<dbReference type="GO" id="GO:0036376">
    <property type="term" value="P:sodium ion export across plasma membrane"/>
    <property type="evidence" value="ECO:0007669"/>
    <property type="project" value="TreeGrafter"/>
</dbReference>
<dbReference type="Pfam" id="PF00690">
    <property type="entry name" value="Cation_ATPase_N"/>
    <property type="match status" value="1"/>
</dbReference>
<dbReference type="InterPro" id="IPR023214">
    <property type="entry name" value="HAD_sf"/>
</dbReference>
<dbReference type="PROSITE" id="PS00154">
    <property type="entry name" value="ATPASE_E1_E2"/>
    <property type="match status" value="1"/>
</dbReference>
<dbReference type="Pfam" id="PF13246">
    <property type="entry name" value="Cation_ATPase"/>
    <property type="match status" value="1"/>
</dbReference>
<dbReference type="NCBIfam" id="TIGR01494">
    <property type="entry name" value="ATPase_P-type"/>
    <property type="match status" value="2"/>
</dbReference>
<evidence type="ECO:0000256" key="2">
    <source>
        <dbReference type="ARBA" id="ARBA00022475"/>
    </source>
</evidence>
<evidence type="ECO:0000256" key="9">
    <source>
        <dbReference type="SAM" id="MobiDB-lite"/>
    </source>
</evidence>
<keyword evidence="4" id="KW-0547">Nucleotide-binding</keyword>
<dbReference type="Gene3D" id="2.70.150.10">
    <property type="entry name" value="Calcium-transporting ATPase, cytoplasmic transduction domain A"/>
    <property type="match status" value="1"/>
</dbReference>
<dbReference type="InterPro" id="IPR023299">
    <property type="entry name" value="ATPase_P-typ_cyto_dom_N"/>
</dbReference>
<feature type="transmembrane region" description="Helical" evidence="10">
    <location>
        <begin position="906"/>
        <end position="926"/>
    </location>
</feature>
<dbReference type="InterPro" id="IPR044492">
    <property type="entry name" value="P_typ_ATPase_HD_dom"/>
</dbReference>
<dbReference type="SUPFAM" id="SSF56784">
    <property type="entry name" value="HAD-like"/>
    <property type="match status" value="1"/>
</dbReference>
<dbReference type="SUPFAM" id="SSF81653">
    <property type="entry name" value="Calcium ATPase, transduction domain A"/>
    <property type="match status" value="1"/>
</dbReference>
<dbReference type="GO" id="GO:0005886">
    <property type="term" value="C:plasma membrane"/>
    <property type="evidence" value="ECO:0007669"/>
    <property type="project" value="UniProtKB-SubCell"/>
</dbReference>
<dbReference type="GO" id="GO:0030007">
    <property type="term" value="P:intracellular potassium ion homeostasis"/>
    <property type="evidence" value="ECO:0007669"/>
    <property type="project" value="TreeGrafter"/>
</dbReference>